<reference evidence="8" key="2">
    <citation type="submission" date="2024-01" db="EMBL/GenBank/DDBJ databases">
        <title>Comparative genomics of Cryptococcus and Kwoniella reveals pathogenesis evolution and contrasting modes of karyotype evolution via chromosome fusion or intercentromeric recombination.</title>
        <authorList>
            <person name="Coelho M.A."/>
            <person name="David-Palma M."/>
            <person name="Shea T."/>
            <person name="Bowers K."/>
            <person name="McGinley-Smith S."/>
            <person name="Mohammad A.W."/>
            <person name="Gnirke A."/>
            <person name="Yurkov A.M."/>
            <person name="Nowrousian M."/>
            <person name="Sun S."/>
            <person name="Cuomo C.A."/>
            <person name="Heitman J."/>
        </authorList>
    </citation>
    <scope>NUCLEOTIDE SEQUENCE</scope>
    <source>
        <strain evidence="8">CBS 12478</strain>
    </source>
</reference>
<evidence type="ECO:0000313" key="8">
    <source>
        <dbReference type="EMBL" id="WWD20127.1"/>
    </source>
</evidence>
<name>A0A5M6BT99_9TREE</name>
<proteinExistence type="inferred from homology"/>
<dbReference type="PANTHER" id="PTHR12300">
    <property type="entry name" value="HVA22-LIKE PROTEINS"/>
    <property type="match status" value="1"/>
</dbReference>
<reference evidence="8" key="1">
    <citation type="submission" date="2017-08" db="EMBL/GenBank/DDBJ databases">
        <authorList>
            <person name="Cuomo C."/>
            <person name="Billmyre B."/>
            <person name="Heitman J."/>
        </authorList>
    </citation>
    <scope>NUCLEOTIDE SEQUENCE</scope>
    <source>
        <strain evidence="8">CBS 12478</strain>
    </source>
</reference>
<feature type="compositionally biased region" description="Low complexity" evidence="7">
    <location>
        <begin position="296"/>
        <end position="305"/>
    </location>
</feature>
<dbReference type="GeneID" id="43590798"/>
<dbReference type="AlphaFoldDB" id="A0A5M6BT99"/>
<feature type="transmembrane region" description="Helical" evidence="6">
    <location>
        <begin position="46"/>
        <end position="68"/>
    </location>
</feature>
<keyword evidence="5 6" id="KW-0472">Membrane</keyword>
<evidence type="ECO:0000256" key="1">
    <source>
        <dbReference type="ARBA" id="ARBA00004141"/>
    </source>
</evidence>
<dbReference type="EMBL" id="CP144058">
    <property type="protein sequence ID" value="WWD20127.1"/>
    <property type="molecule type" value="Genomic_DNA"/>
</dbReference>
<accession>A0A5M6BT99</accession>
<keyword evidence="4 6" id="KW-1133">Transmembrane helix</keyword>
<dbReference type="OrthoDB" id="434647at2759"/>
<feature type="region of interest" description="Disordered" evidence="7">
    <location>
        <begin position="238"/>
        <end position="369"/>
    </location>
</feature>
<dbReference type="KEGG" id="ksn:43590798"/>
<evidence type="ECO:0000256" key="5">
    <source>
        <dbReference type="ARBA" id="ARBA00023136"/>
    </source>
</evidence>
<dbReference type="Pfam" id="PF03134">
    <property type="entry name" value="TB2_DP1_HVA22"/>
    <property type="match status" value="1"/>
</dbReference>
<evidence type="ECO:0000256" key="7">
    <source>
        <dbReference type="SAM" id="MobiDB-lite"/>
    </source>
</evidence>
<keyword evidence="3 6" id="KW-0812">Transmembrane</keyword>
<feature type="compositionally biased region" description="Polar residues" evidence="7">
    <location>
        <begin position="308"/>
        <end position="319"/>
    </location>
</feature>
<evidence type="ECO:0000256" key="6">
    <source>
        <dbReference type="RuleBase" id="RU362006"/>
    </source>
</evidence>
<dbReference type="GO" id="GO:0016020">
    <property type="term" value="C:membrane"/>
    <property type="evidence" value="ECO:0007669"/>
    <property type="project" value="UniProtKB-SubCell"/>
</dbReference>
<feature type="compositionally biased region" description="Low complexity" evidence="7">
    <location>
        <begin position="280"/>
        <end position="289"/>
    </location>
</feature>
<evidence type="ECO:0000313" key="9">
    <source>
        <dbReference type="Proteomes" id="UP000322225"/>
    </source>
</evidence>
<dbReference type="RefSeq" id="XP_031859002.1">
    <property type="nucleotide sequence ID" value="XM_032006639.1"/>
</dbReference>
<protein>
    <recommendedName>
        <fullName evidence="6">Protein YOP1</fullName>
    </recommendedName>
</protein>
<evidence type="ECO:0000256" key="2">
    <source>
        <dbReference type="ARBA" id="ARBA00008573"/>
    </source>
</evidence>
<dbReference type="PANTHER" id="PTHR12300:SF161">
    <property type="entry name" value="RECEPTOR EXPRESSION-ENHANCING PROTEIN"/>
    <property type="match status" value="1"/>
</dbReference>
<comment type="subcellular location">
    <subcellularLocation>
        <location evidence="1 6">Membrane</location>
        <topology evidence="1 6">Multi-pass membrane protein</topology>
    </subcellularLocation>
</comment>
<evidence type="ECO:0000256" key="4">
    <source>
        <dbReference type="ARBA" id="ARBA00022989"/>
    </source>
</evidence>
<gene>
    <name evidence="8" type="ORF">CI109_104603</name>
</gene>
<comment type="caution">
    <text evidence="6">Lacks conserved residue(s) required for the propagation of feature annotation.</text>
</comment>
<evidence type="ECO:0000256" key="3">
    <source>
        <dbReference type="ARBA" id="ARBA00022692"/>
    </source>
</evidence>
<comment type="similarity">
    <text evidence="2 6">Belongs to the DP1 family.</text>
</comment>
<dbReference type="InterPro" id="IPR004345">
    <property type="entry name" value="TB2_DP1_HVA22"/>
</dbReference>
<sequence>MIVGLISRWACSVCSYLYPAYASYKALSLHPDSSPEATYQVERWLMYWAVVGTWTAVEAVIGWTFTWLPFYSLIKAGIFLYFSLPQSEGSTYIYRSHLAPFFNEHERDIDYFLASLRTRASSALAGGIGWLWEKVKAQLSVALPASSAQQGYPDQGVEGYPVQGVQQPPTLADPVSGAMQQMYGLLSHYAGHYMPVAISALSAAANSARPLSQSHSRSQSNVQGYNVAEQVVEQMTMPIPVPTPGVRSTDGSGSENTLRSRTYNHAQQQQAQGHGHGVTSASRFSISSAAGGGGRPPASSGSEESLGSRWSQGEMSSYEQIGRDEVQDVPMGSGNGGGRPGMEKRTSSWWGWTGSGSGTGTPSGKPKAE</sequence>
<keyword evidence="9" id="KW-1185">Reference proteome</keyword>
<organism evidence="8 9">
    <name type="scientific">Kwoniella shandongensis</name>
    <dbReference type="NCBI Taxonomy" id="1734106"/>
    <lineage>
        <taxon>Eukaryota</taxon>
        <taxon>Fungi</taxon>
        <taxon>Dikarya</taxon>
        <taxon>Basidiomycota</taxon>
        <taxon>Agaricomycotina</taxon>
        <taxon>Tremellomycetes</taxon>
        <taxon>Tremellales</taxon>
        <taxon>Cryptococcaceae</taxon>
        <taxon>Kwoniella</taxon>
    </lineage>
</organism>
<feature type="compositionally biased region" description="Polar residues" evidence="7">
    <location>
        <begin position="249"/>
        <end position="264"/>
    </location>
</feature>
<dbReference type="Proteomes" id="UP000322225">
    <property type="component" value="Chromosome 8"/>
</dbReference>